<accession>A0A1N6NS24</accession>
<keyword evidence="1" id="KW-1133">Transmembrane helix</keyword>
<sequence length="204" mass="22544">MPFSASLLKRFLPPLLVVIWALAMGFAFWWFQLRWYQPLEDLTGDALFSAEQLTLSQTAPDTPIEVIHFYDANCPCTRFNTPHVQELIANYQSNTIRFRILVPESAQLSDARQKFPGIQVSVATQDNQPVASPAALVRTQQLGAQYLGPWSPGAVCSTRSGDYVAQVLDQLLGGEQRNQTFQIARGCLCPWAGQSSAAHDGVST</sequence>
<dbReference type="RefSeq" id="WP_076460569.1">
    <property type="nucleotide sequence ID" value="NZ_FTMN01000001.1"/>
</dbReference>
<evidence type="ECO:0000259" key="2">
    <source>
        <dbReference type="Pfam" id="PF20029"/>
    </source>
</evidence>
<dbReference type="EMBL" id="FTMN01000001">
    <property type="protein sequence ID" value="SIP94891.1"/>
    <property type="molecule type" value="Genomic_DNA"/>
</dbReference>
<dbReference type="AlphaFoldDB" id="A0A1N6NS24"/>
<dbReference type="Gene3D" id="3.40.30.10">
    <property type="entry name" value="Glutaredoxin"/>
    <property type="match status" value="1"/>
</dbReference>
<feature type="domain" description="DUF6436" evidence="2">
    <location>
        <begin position="46"/>
        <end position="191"/>
    </location>
</feature>
<feature type="transmembrane region" description="Helical" evidence="1">
    <location>
        <begin position="12"/>
        <end position="31"/>
    </location>
</feature>
<keyword evidence="4" id="KW-1185">Reference proteome</keyword>
<name>A0A1N6NS24_9GAMM</name>
<evidence type="ECO:0000256" key="1">
    <source>
        <dbReference type="SAM" id="Phobius"/>
    </source>
</evidence>
<protein>
    <recommendedName>
        <fullName evidence="2">DUF6436 domain-containing protein</fullName>
    </recommendedName>
</protein>
<evidence type="ECO:0000313" key="4">
    <source>
        <dbReference type="Proteomes" id="UP000186895"/>
    </source>
</evidence>
<keyword evidence="1" id="KW-0812">Transmembrane</keyword>
<dbReference type="eggNOG" id="COG0526">
    <property type="taxonomic scope" value="Bacteria"/>
</dbReference>
<dbReference type="InterPro" id="IPR036249">
    <property type="entry name" value="Thioredoxin-like_sf"/>
</dbReference>
<dbReference type="Pfam" id="PF20029">
    <property type="entry name" value="DUF6436"/>
    <property type="match status" value="1"/>
</dbReference>
<proteinExistence type="predicted"/>
<keyword evidence="1" id="KW-0472">Membrane</keyword>
<dbReference type="STRING" id="49186.SAMN05421647_101521"/>
<organism evidence="3 4">
    <name type="scientific">Marinobacterium stanieri</name>
    <dbReference type="NCBI Taxonomy" id="49186"/>
    <lineage>
        <taxon>Bacteria</taxon>
        <taxon>Pseudomonadati</taxon>
        <taxon>Pseudomonadota</taxon>
        <taxon>Gammaproteobacteria</taxon>
        <taxon>Oceanospirillales</taxon>
        <taxon>Oceanospirillaceae</taxon>
        <taxon>Marinobacterium</taxon>
    </lineage>
</organism>
<dbReference type="SUPFAM" id="SSF52833">
    <property type="entry name" value="Thioredoxin-like"/>
    <property type="match status" value="1"/>
</dbReference>
<reference evidence="4" key="1">
    <citation type="submission" date="2017-01" db="EMBL/GenBank/DDBJ databases">
        <authorList>
            <person name="Varghese N."/>
            <person name="Submissions S."/>
        </authorList>
    </citation>
    <scope>NUCLEOTIDE SEQUENCE [LARGE SCALE GENOMIC DNA]</scope>
    <source>
        <strain evidence="4">DSM 7027</strain>
    </source>
</reference>
<evidence type="ECO:0000313" key="3">
    <source>
        <dbReference type="EMBL" id="SIP94891.1"/>
    </source>
</evidence>
<gene>
    <name evidence="3" type="ORF">SAMN05421647_101521</name>
</gene>
<dbReference type="InterPro" id="IPR045494">
    <property type="entry name" value="DUF6436"/>
</dbReference>
<dbReference type="Proteomes" id="UP000186895">
    <property type="component" value="Unassembled WGS sequence"/>
</dbReference>